<evidence type="ECO:0000313" key="7">
    <source>
        <dbReference type="EMBL" id="KKK50762.1"/>
    </source>
</evidence>
<accession>A0A0F8W225</accession>
<dbReference type="AlphaFoldDB" id="A0A0F8W225"/>
<name>A0A0F8W225_9ZZZZ</name>
<keyword evidence="5" id="KW-0472">Membrane</keyword>
<evidence type="ECO:0000259" key="6">
    <source>
        <dbReference type="Pfam" id="PF00884"/>
    </source>
</evidence>
<evidence type="ECO:0000256" key="1">
    <source>
        <dbReference type="ARBA" id="ARBA00004651"/>
    </source>
</evidence>
<comment type="subcellular location">
    <subcellularLocation>
        <location evidence="1">Cell membrane</location>
        <topology evidence="1">Multi-pass membrane protein</topology>
    </subcellularLocation>
</comment>
<reference evidence="7" key="1">
    <citation type="journal article" date="2015" name="Nature">
        <title>Complex archaea that bridge the gap between prokaryotes and eukaryotes.</title>
        <authorList>
            <person name="Spang A."/>
            <person name="Saw J.H."/>
            <person name="Jorgensen S.L."/>
            <person name="Zaremba-Niedzwiedzka K."/>
            <person name="Martijn J."/>
            <person name="Lind A.E."/>
            <person name="van Eijk R."/>
            <person name="Schleper C."/>
            <person name="Guy L."/>
            <person name="Ettema T.J."/>
        </authorList>
    </citation>
    <scope>NUCLEOTIDE SEQUENCE</scope>
</reference>
<keyword evidence="2" id="KW-1003">Cell membrane</keyword>
<evidence type="ECO:0000256" key="2">
    <source>
        <dbReference type="ARBA" id="ARBA00022475"/>
    </source>
</evidence>
<dbReference type="SUPFAM" id="SSF53649">
    <property type="entry name" value="Alkaline phosphatase-like"/>
    <property type="match status" value="1"/>
</dbReference>
<dbReference type="CDD" id="cd16015">
    <property type="entry name" value="LTA_synthase"/>
    <property type="match status" value="1"/>
</dbReference>
<evidence type="ECO:0000256" key="3">
    <source>
        <dbReference type="ARBA" id="ARBA00022692"/>
    </source>
</evidence>
<evidence type="ECO:0000256" key="5">
    <source>
        <dbReference type="ARBA" id="ARBA00023136"/>
    </source>
</evidence>
<dbReference type="Pfam" id="PF00884">
    <property type="entry name" value="Sulfatase"/>
    <property type="match status" value="1"/>
</dbReference>
<protein>
    <recommendedName>
        <fullName evidence="6">Sulfatase N-terminal domain-containing protein</fullName>
    </recommendedName>
</protein>
<keyword evidence="3" id="KW-0812">Transmembrane</keyword>
<dbReference type="PANTHER" id="PTHR47371">
    <property type="entry name" value="LIPOTEICHOIC ACID SYNTHASE"/>
    <property type="match status" value="1"/>
</dbReference>
<dbReference type="EMBL" id="LAZR01067859">
    <property type="protein sequence ID" value="KKK50762.1"/>
    <property type="molecule type" value="Genomic_DNA"/>
</dbReference>
<dbReference type="InterPro" id="IPR000917">
    <property type="entry name" value="Sulfatase_N"/>
</dbReference>
<dbReference type="InterPro" id="IPR017850">
    <property type="entry name" value="Alkaline_phosphatase_core_sf"/>
</dbReference>
<comment type="caution">
    <text evidence="7">The sequence shown here is derived from an EMBL/GenBank/DDBJ whole genome shotgun (WGS) entry which is preliminary data.</text>
</comment>
<proteinExistence type="predicted"/>
<gene>
    <name evidence="7" type="ORF">LCGC14_3121780</name>
</gene>
<feature type="non-terminal residue" evidence="7">
    <location>
        <position position="341"/>
    </location>
</feature>
<dbReference type="Gene3D" id="3.40.720.10">
    <property type="entry name" value="Alkaline Phosphatase, subunit A"/>
    <property type="match status" value="1"/>
</dbReference>
<organism evidence="7">
    <name type="scientific">marine sediment metagenome</name>
    <dbReference type="NCBI Taxonomy" id="412755"/>
    <lineage>
        <taxon>unclassified sequences</taxon>
        <taxon>metagenomes</taxon>
        <taxon>ecological metagenomes</taxon>
    </lineage>
</organism>
<dbReference type="GO" id="GO:0005886">
    <property type="term" value="C:plasma membrane"/>
    <property type="evidence" value="ECO:0007669"/>
    <property type="project" value="UniProtKB-SubCell"/>
</dbReference>
<dbReference type="PANTHER" id="PTHR47371:SF3">
    <property type="entry name" value="PHOSPHOGLYCEROL TRANSFERASE I"/>
    <property type="match status" value="1"/>
</dbReference>
<feature type="domain" description="Sulfatase N-terminal" evidence="6">
    <location>
        <begin position="110"/>
        <end position="327"/>
    </location>
</feature>
<feature type="non-terminal residue" evidence="7">
    <location>
        <position position="1"/>
    </location>
</feature>
<keyword evidence="4" id="KW-1133">Transmembrane helix</keyword>
<dbReference type="InterPro" id="IPR050448">
    <property type="entry name" value="OpgB/LTA_synthase_biosynth"/>
</dbReference>
<sequence>LLNPATSDLYGLTYRSQPARTMTAQEIDFNKYYSQPGIRAYGKKKNLVMVYAEGLERTYFDESIFPGLIKGLRGLEALGTTFTNVIQVEYTGWTMGGLVASQCGIPLVTTYRENNSMVGMDRYLASATCLTDLLFEKNYYNVFYGGANRVFAGKGLFLDTHNYQETHGEEDLRAKLFDKSYLSGWGLYDDSMLDLSYKRFLELSEKDGNFALVNLTLDTHPPKGHPSWRCKDIKYGDGSNQMLNSVACSDHLITNYVKKVLASSYASDTVVVIASDHLAFNNTAIDLLKKGNRRNMFIVIDPDSEPAVIDRLSSTLDYGSTILPYIGFDGNIGLGRDVSDI</sequence>
<evidence type="ECO:0000256" key="4">
    <source>
        <dbReference type="ARBA" id="ARBA00022989"/>
    </source>
</evidence>